<evidence type="ECO:0000313" key="6">
    <source>
        <dbReference type="Proteomes" id="UP001055153"/>
    </source>
</evidence>
<keyword evidence="1" id="KW-0472">Membrane</keyword>
<dbReference type="CDD" id="cd01949">
    <property type="entry name" value="GGDEF"/>
    <property type="match status" value="1"/>
</dbReference>
<feature type="domain" description="EAL" evidence="3">
    <location>
        <begin position="530"/>
        <end position="780"/>
    </location>
</feature>
<dbReference type="InterPro" id="IPR043128">
    <property type="entry name" value="Rev_trsase/Diguanyl_cyclase"/>
</dbReference>
<dbReference type="PROSITE" id="PS50113">
    <property type="entry name" value="PAC"/>
    <property type="match status" value="1"/>
</dbReference>
<keyword evidence="1" id="KW-0812">Transmembrane</keyword>
<feature type="transmembrane region" description="Helical" evidence="1">
    <location>
        <begin position="45"/>
        <end position="69"/>
    </location>
</feature>
<reference evidence="5" key="1">
    <citation type="journal article" date="2021" name="Front. Microbiol.">
        <title>Comprehensive Comparative Genomics and Phenotyping of Methylobacterium Species.</title>
        <authorList>
            <person name="Alessa O."/>
            <person name="Ogura Y."/>
            <person name="Fujitani Y."/>
            <person name="Takami H."/>
            <person name="Hayashi T."/>
            <person name="Sahin N."/>
            <person name="Tani A."/>
        </authorList>
    </citation>
    <scope>NUCLEOTIDE SEQUENCE</scope>
    <source>
        <strain evidence="5">DSM 17168</strain>
    </source>
</reference>
<dbReference type="InterPro" id="IPR035965">
    <property type="entry name" value="PAS-like_dom_sf"/>
</dbReference>
<dbReference type="PANTHER" id="PTHR44757:SF2">
    <property type="entry name" value="BIOFILM ARCHITECTURE MAINTENANCE PROTEIN MBAA"/>
    <property type="match status" value="1"/>
</dbReference>
<evidence type="ECO:0000259" key="2">
    <source>
        <dbReference type="PROSITE" id="PS50113"/>
    </source>
</evidence>
<dbReference type="PROSITE" id="PS50883">
    <property type="entry name" value="EAL"/>
    <property type="match status" value="1"/>
</dbReference>
<sequence length="789" mass="86384">MSPFGLRIHAAARDILLSFLIDTGHGARPLDVGLRRRVEVEQIDVALRLAPFTVLVSLSVVQVITVLFWTPEFRGYVAALEGLVMPLAGLALERCWRWRTRPKPDAVSPLFVRAVLAVSFLYGMLLASIPVMLFVAADAPLRLLIAASCAGLIATGMSAAVMPAAAISYSGPIIVGSFTALAMTGDLFYVNVGVLLLFYAGFILFTILHLSRLVTARVMAQADLERQQELTNLLLNDFEESASDWLWETDRRLRLQHVSSRLVQVAGSSERELQGLPLERLFRQIGDTAHPSRILWGHIVGRQTFRNCLLPVEIADETRWWSLSGKPIFDRAGAFAGYRGVGSDVTERKRSEDRLSYLAMHDSLTELPNRASFQQALVAEAERIRTGGGFAVLCLDLDEFKSVNDTFGHATGDALLEVVAARLRAVAGPGALVARLAGDEFAILHRGPAEPARPALADLAGRIVAALAAPFPIDGIRISIGVSIGIAVAPTDGTREIMRLADLALYRMKGEGRNGYRFYEAEMDERIEARRALTADLRGALERDEFELHFQPLVGARLGSIQGFEALLRWKHPVRGFVSPAEFVPLAEETGVIIPLGEWIIREACRIAATWPAPLSVAVNVSGIQFRHSDLPAVVRRALKDSGLSPARLELEVTESVFLEASASVHDTLQTLRDMRVRLSLDDFGTGYSSLSYLRRIAFDKVKIDRSFVRDLPQERSDVAIVRAIVDLATSLGMTATAEGVEDEAQRQCLIQQGCHQLQGYLFSRPVPAAEALALARLPGPLATRSRAA</sequence>
<feature type="transmembrane region" description="Helical" evidence="1">
    <location>
        <begin position="114"/>
        <end position="137"/>
    </location>
</feature>
<dbReference type="PANTHER" id="PTHR44757">
    <property type="entry name" value="DIGUANYLATE CYCLASE DGCP"/>
    <property type="match status" value="1"/>
</dbReference>
<evidence type="ECO:0000313" key="5">
    <source>
        <dbReference type="EMBL" id="GJD98599.1"/>
    </source>
</evidence>
<dbReference type="EMBL" id="BPQQ01000004">
    <property type="protein sequence ID" value="GJD98599.1"/>
    <property type="molecule type" value="Genomic_DNA"/>
</dbReference>
<dbReference type="Gene3D" id="3.20.20.450">
    <property type="entry name" value="EAL domain"/>
    <property type="match status" value="1"/>
</dbReference>
<keyword evidence="6" id="KW-1185">Reference proteome</keyword>
<feature type="transmembrane region" description="Helical" evidence="1">
    <location>
        <begin position="188"/>
        <end position="210"/>
    </location>
</feature>
<dbReference type="InterPro" id="IPR000014">
    <property type="entry name" value="PAS"/>
</dbReference>
<accession>A0ABQ4S804</accession>
<dbReference type="NCBIfam" id="TIGR00229">
    <property type="entry name" value="sensory_box"/>
    <property type="match status" value="1"/>
</dbReference>
<feature type="transmembrane region" description="Helical" evidence="1">
    <location>
        <begin position="75"/>
        <end position="93"/>
    </location>
</feature>
<dbReference type="Proteomes" id="UP001055153">
    <property type="component" value="Unassembled WGS sequence"/>
</dbReference>
<dbReference type="InterPro" id="IPR052155">
    <property type="entry name" value="Biofilm_reg_signaling"/>
</dbReference>
<dbReference type="SMART" id="SM00267">
    <property type="entry name" value="GGDEF"/>
    <property type="match status" value="1"/>
</dbReference>
<reference evidence="5" key="2">
    <citation type="submission" date="2021-08" db="EMBL/GenBank/DDBJ databases">
        <authorList>
            <person name="Tani A."/>
            <person name="Ola A."/>
            <person name="Ogura Y."/>
            <person name="Katsura K."/>
            <person name="Hayashi T."/>
        </authorList>
    </citation>
    <scope>NUCLEOTIDE SEQUENCE</scope>
    <source>
        <strain evidence="5">DSM 17168</strain>
    </source>
</reference>
<dbReference type="InterPro" id="IPR035919">
    <property type="entry name" value="EAL_sf"/>
</dbReference>
<dbReference type="InterPro" id="IPR001633">
    <property type="entry name" value="EAL_dom"/>
</dbReference>
<dbReference type="Pfam" id="PF00563">
    <property type="entry name" value="EAL"/>
    <property type="match status" value="1"/>
</dbReference>
<dbReference type="SUPFAM" id="SSF141868">
    <property type="entry name" value="EAL domain-like"/>
    <property type="match status" value="1"/>
</dbReference>
<dbReference type="SMART" id="SM00052">
    <property type="entry name" value="EAL"/>
    <property type="match status" value="1"/>
</dbReference>
<dbReference type="SUPFAM" id="SSF55785">
    <property type="entry name" value="PYP-like sensor domain (PAS domain)"/>
    <property type="match status" value="1"/>
</dbReference>
<dbReference type="NCBIfam" id="TIGR00254">
    <property type="entry name" value="GGDEF"/>
    <property type="match status" value="1"/>
</dbReference>
<evidence type="ECO:0000256" key="1">
    <source>
        <dbReference type="SAM" id="Phobius"/>
    </source>
</evidence>
<dbReference type="Pfam" id="PF00990">
    <property type="entry name" value="GGDEF"/>
    <property type="match status" value="1"/>
</dbReference>
<dbReference type="Gene3D" id="3.30.450.20">
    <property type="entry name" value="PAS domain"/>
    <property type="match status" value="1"/>
</dbReference>
<dbReference type="InterPro" id="IPR000700">
    <property type="entry name" value="PAS-assoc_C"/>
</dbReference>
<dbReference type="InterPro" id="IPR000160">
    <property type="entry name" value="GGDEF_dom"/>
</dbReference>
<dbReference type="PROSITE" id="PS50887">
    <property type="entry name" value="GGDEF"/>
    <property type="match status" value="1"/>
</dbReference>
<gene>
    <name evidence="5" type="ORF">GMJLKIPL_0510</name>
</gene>
<proteinExistence type="predicted"/>
<dbReference type="Pfam" id="PF08448">
    <property type="entry name" value="PAS_4"/>
    <property type="match status" value="1"/>
</dbReference>
<dbReference type="CDD" id="cd01948">
    <property type="entry name" value="EAL"/>
    <property type="match status" value="1"/>
</dbReference>
<dbReference type="InterPro" id="IPR029787">
    <property type="entry name" value="Nucleotide_cyclase"/>
</dbReference>
<feature type="domain" description="GGDEF" evidence="4">
    <location>
        <begin position="388"/>
        <end position="521"/>
    </location>
</feature>
<protein>
    <recommendedName>
        <fullName evidence="7">Signaling protein</fullName>
    </recommendedName>
</protein>
<dbReference type="InterPro" id="IPR013656">
    <property type="entry name" value="PAS_4"/>
</dbReference>
<comment type="caution">
    <text evidence="5">The sequence shown here is derived from an EMBL/GenBank/DDBJ whole genome shotgun (WGS) entry which is preliminary data.</text>
</comment>
<keyword evidence="1" id="KW-1133">Transmembrane helix</keyword>
<name>A0ABQ4S804_9HYPH</name>
<evidence type="ECO:0008006" key="7">
    <source>
        <dbReference type="Google" id="ProtNLM"/>
    </source>
</evidence>
<dbReference type="SUPFAM" id="SSF55073">
    <property type="entry name" value="Nucleotide cyclase"/>
    <property type="match status" value="1"/>
</dbReference>
<dbReference type="Gene3D" id="3.30.70.270">
    <property type="match status" value="1"/>
</dbReference>
<organism evidence="5 6">
    <name type="scientific">Methylobacterium isbiliense</name>
    <dbReference type="NCBI Taxonomy" id="315478"/>
    <lineage>
        <taxon>Bacteria</taxon>
        <taxon>Pseudomonadati</taxon>
        <taxon>Pseudomonadota</taxon>
        <taxon>Alphaproteobacteria</taxon>
        <taxon>Hyphomicrobiales</taxon>
        <taxon>Methylobacteriaceae</taxon>
        <taxon>Methylobacterium</taxon>
    </lineage>
</organism>
<evidence type="ECO:0000259" key="4">
    <source>
        <dbReference type="PROSITE" id="PS50887"/>
    </source>
</evidence>
<feature type="transmembrane region" description="Helical" evidence="1">
    <location>
        <begin position="143"/>
        <end position="167"/>
    </location>
</feature>
<evidence type="ECO:0000259" key="3">
    <source>
        <dbReference type="PROSITE" id="PS50883"/>
    </source>
</evidence>
<feature type="domain" description="PAC" evidence="2">
    <location>
        <begin position="303"/>
        <end position="357"/>
    </location>
</feature>